<dbReference type="AlphaFoldDB" id="A0A8S1AYP4"/>
<feature type="compositionally biased region" description="Basic and acidic residues" evidence="1">
    <location>
        <begin position="214"/>
        <end position="235"/>
    </location>
</feature>
<accession>A0A8S1AYP4</accession>
<evidence type="ECO:0000313" key="4">
    <source>
        <dbReference type="Proteomes" id="UP000494256"/>
    </source>
</evidence>
<reference evidence="3 4" key="1">
    <citation type="submission" date="2020-04" db="EMBL/GenBank/DDBJ databases">
        <authorList>
            <person name="Wallbank WR R."/>
            <person name="Pardo Diaz C."/>
            <person name="Kozak K."/>
            <person name="Martin S."/>
            <person name="Jiggins C."/>
            <person name="Moest M."/>
            <person name="Warren A I."/>
            <person name="Byers J.R.P. K."/>
            <person name="Montejo-Kovacevich G."/>
            <person name="Yen C E."/>
        </authorList>
    </citation>
    <scope>NUCLEOTIDE SEQUENCE [LARGE SCALE GENOMIC DNA]</scope>
</reference>
<dbReference type="Pfam" id="PF25597">
    <property type="entry name" value="SH3_retrovirus"/>
    <property type="match status" value="1"/>
</dbReference>
<dbReference type="EMBL" id="CADEBD010000348">
    <property type="protein sequence ID" value="CAB3250692.1"/>
    <property type="molecule type" value="Genomic_DNA"/>
</dbReference>
<feature type="compositionally biased region" description="Low complexity" evidence="1">
    <location>
        <begin position="101"/>
        <end position="115"/>
    </location>
</feature>
<comment type="caution">
    <text evidence="3">The sequence shown here is derived from an EMBL/GenBank/DDBJ whole genome shotgun (WGS) entry which is preliminary data.</text>
</comment>
<feature type="region of interest" description="Disordered" evidence="1">
    <location>
        <begin position="66"/>
        <end position="150"/>
    </location>
</feature>
<gene>
    <name evidence="3" type="ORF">APLA_LOCUS13228</name>
</gene>
<evidence type="ECO:0000256" key="1">
    <source>
        <dbReference type="SAM" id="MobiDB-lite"/>
    </source>
</evidence>
<name>A0A8S1AYP4_ARCPL</name>
<sequence>MKIEKLRPFGCECYMLTQAQKRGKINRKSEKGILVGYDIDSNCYRIYMKEKREVVTSDNVIFDEDKIRQRQGTELETSTTEGTPDKQEESSSESDEEEENWTTAESAEEINNNENGTQPPEEEPGRRILRDRRTLQPPPRLKDCVLDSRRGGKSAKVAMIGETEDIPVSEALKDEKWKQAMQEEYDSLMEMKTWELVNCPEGVTPITCRWVLRQTEDTRPDSKQEDLNRRKEWTTRKHSAQ</sequence>
<organism evidence="3 4">
    <name type="scientific">Arctia plantaginis</name>
    <name type="common">Wood tiger moth</name>
    <name type="synonym">Phalaena plantaginis</name>
    <dbReference type="NCBI Taxonomy" id="874455"/>
    <lineage>
        <taxon>Eukaryota</taxon>
        <taxon>Metazoa</taxon>
        <taxon>Ecdysozoa</taxon>
        <taxon>Arthropoda</taxon>
        <taxon>Hexapoda</taxon>
        <taxon>Insecta</taxon>
        <taxon>Pterygota</taxon>
        <taxon>Neoptera</taxon>
        <taxon>Endopterygota</taxon>
        <taxon>Lepidoptera</taxon>
        <taxon>Glossata</taxon>
        <taxon>Ditrysia</taxon>
        <taxon>Noctuoidea</taxon>
        <taxon>Erebidae</taxon>
        <taxon>Arctiinae</taxon>
        <taxon>Arctia</taxon>
    </lineage>
</organism>
<proteinExistence type="predicted"/>
<feature type="compositionally biased region" description="Acidic residues" evidence="1">
    <location>
        <begin position="90"/>
        <end position="100"/>
    </location>
</feature>
<dbReference type="InterPro" id="IPR057670">
    <property type="entry name" value="SH3_retrovirus"/>
</dbReference>
<dbReference type="Proteomes" id="UP000494256">
    <property type="component" value="Unassembled WGS sequence"/>
</dbReference>
<evidence type="ECO:0000313" key="3">
    <source>
        <dbReference type="EMBL" id="CAB3250692.1"/>
    </source>
</evidence>
<protein>
    <recommendedName>
        <fullName evidence="2">Retroviral polymerase SH3-like domain-containing protein</fullName>
    </recommendedName>
</protein>
<feature type="domain" description="Retroviral polymerase SH3-like" evidence="2">
    <location>
        <begin position="11"/>
        <end position="68"/>
    </location>
</feature>
<evidence type="ECO:0000259" key="2">
    <source>
        <dbReference type="Pfam" id="PF25597"/>
    </source>
</evidence>
<feature type="region of interest" description="Disordered" evidence="1">
    <location>
        <begin position="214"/>
        <end position="241"/>
    </location>
</feature>
<dbReference type="OrthoDB" id="2789670at2759"/>
<feature type="compositionally biased region" description="Basic and acidic residues" evidence="1">
    <location>
        <begin position="123"/>
        <end position="150"/>
    </location>
</feature>